<organism evidence="1 2">
    <name type="scientific">Diaporthe vaccinii</name>
    <dbReference type="NCBI Taxonomy" id="105482"/>
    <lineage>
        <taxon>Eukaryota</taxon>
        <taxon>Fungi</taxon>
        <taxon>Dikarya</taxon>
        <taxon>Ascomycota</taxon>
        <taxon>Pezizomycotina</taxon>
        <taxon>Sordariomycetes</taxon>
        <taxon>Sordariomycetidae</taxon>
        <taxon>Diaporthales</taxon>
        <taxon>Diaporthaceae</taxon>
        <taxon>Diaporthe</taxon>
        <taxon>Diaporthe eres species complex</taxon>
    </lineage>
</organism>
<gene>
    <name evidence="1" type="ORF">FJTKL_04915</name>
</gene>
<evidence type="ECO:0000313" key="1">
    <source>
        <dbReference type="EMBL" id="KAL2273135.1"/>
    </source>
</evidence>
<name>A0ABR4DSS9_9PEZI</name>
<sequence>MKKRMGSSPSSPWKLNVIYRVGCKMKSGFCDRWLRPWVLCSAGSNLFFLNILVDIPNLVWPTRERRLRERGGTRKREKSSLEYLVKFETG</sequence>
<protein>
    <submittedName>
        <fullName evidence="1">Uncharacterized protein</fullName>
    </submittedName>
</protein>
<reference evidence="1 2" key="1">
    <citation type="submission" date="2024-03" db="EMBL/GenBank/DDBJ databases">
        <title>A high-quality draft genome sequence of Diaporthe vaccinii, a causative agent of upright dieback and viscid rot disease in cranberry plants.</title>
        <authorList>
            <person name="Sarrasin M."/>
            <person name="Lang B.F."/>
            <person name="Burger G."/>
        </authorList>
    </citation>
    <scope>NUCLEOTIDE SEQUENCE [LARGE SCALE GENOMIC DNA]</scope>
    <source>
        <strain evidence="1 2">IS7</strain>
    </source>
</reference>
<dbReference type="Proteomes" id="UP001600888">
    <property type="component" value="Unassembled WGS sequence"/>
</dbReference>
<dbReference type="EMBL" id="JBAWTH010000198">
    <property type="protein sequence ID" value="KAL2273135.1"/>
    <property type="molecule type" value="Genomic_DNA"/>
</dbReference>
<keyword evidence="2" id="KW-1185">Reference proteome</keyword>
<evidence type="ECO:0000313" key="2">
    <source>
        <dbReference type="Proteomes" id="UP001600888"/>
    </source>
</evidence>
<accession>A0ABR4DSS9</accession>
<proteinExistence type="predicted"/>
<comment type="caution">
    <text evidence="1">The sequence shown here is derived from an EMBL/GenBank/DDBJ whole genome shotgun (WGS) entry which is preliminary data.</text>
</comment>